<dbReference type="Proteomes" id="UP000046680">
    <property type="component" value="Unassembled WGS sequence"/>
</dbReference>
<dbReference type="EMBL" id="CFOH01001566">
    <property type="protein sequence ID" value="CFE87700.1"/>
    <property type="molecule type" value="Genomic_DNA"/>
</dbReference>
<dbReference type="AlphaFoldDB" id="A0A0T9NW50"/>
<reference evidence="5" key="1">
    <citation type="submission" date="2015-03" db="EMBL/GenBank/DDBJ databases">
        <authorList>
            <person name="Murphy D."/>
        </authorList>
    </citation>
    <scope>NUCLEOTIDE SEQUENCE [LARGE SCALE GENOMIC DNA]</scope>
    <source>
        <strain evidence="5">K00500041</strain>
    </source>
</reference>
<dbReference type="Proteomes" id="UP000038802">
    <property type="component" value="Unassembled WGS sequence"/>
</dbReference>
<evidence type="ECO:0000313" key="2">
    <source>
        <dbReference type="EMBL" id="CFE87700.1"/>
    </source>
</evidence>
<proteinExistence type="predicted"/>
<evidence type="ECO:0000313" key="5">
    <source>
        <dbReference type="EMBL" id="COX49418.1"/>
    </source>
</evidence>
<reference evidence="4 13" key="2">
    <citation type="submission" date="2015-03" db="EMBL/GenBank/DDBJ databases">
        <authorList>
            <consortium name="Pathogen Informatics"/>
            <person name="Murphy D."/>
        </authorList>
    </citation>
    <scope>NUCLEOTIDE SEQUENCE [LARGE SCALE GENOMIC DNA]</scope>
    <source>
        <strain evidence="4 13">0268S</strain>
    </source>
</reference>
<dbReference type="Proteomes" id="UP000048600">
    <property type="component" value="Unassembled WGS sequence"/>
</dbReference>
<evidence type="ECO:0000313" key="11">
    <source>
        <dbReference type="Proteomes" id="UP000046947"/>
    </source>
</evidence>
<organism evidence="7 9">
    <name type="scientific">Mycobacterium tuberculosis</name>
    <dbReference type="NCBI Taxonomy" id="1773"/>
    <lineage>
        <taxon>Bacteria</taxon>
        <taxon>Bacillati</taxon>
        <taxon>Actinomycetota</taxon>
        <taxon>Actinomycetes</taxon>
        <taxon>Mycobacteriales</taxon>
        <taxon>Mycobacteriaceae</taxon>
        <taxon>Mycobacterium</taxon>
        <taxon>Mycobacterium tuberculosis complex</taxon>
    </lineage>
</organism>
<sequence>MVAAAAVLAVLIAEPIRAASAAAVDTNCGATLTNDIEILLTATMLRCGRPTACYRRGG</sequence>
<dbReference type="EMBL" id="CHKL01001276">
    <property type="protein sequence ID" value="COX87218.1"/>
    <property type="molecule type" value="Genomic_DNA"/>
</dbReference>
<evidence type="ECO:0000313" key="8">
    <source>
        <dbReference type="Proteomes" id="UP000038802"/>
    </source>
</evidence>
<evidence type="ECO:0000313" key="6">
    <source>
        <dbReference type="EMBL" id="COX87218.1"/>
    </source>
</evidence>
<dbReference type="Proteomes" id="UP000050139">
    <property type="component" value="Unassembled WGS sequence"/>
</dbReference>
<dbReference type="EMBL" id="COPH01000100">
    <property type="protein sequence ID" value="CLX20134.1"/>
    <property type="molecule type" value="Genomic_DNA"/>
</dbReference>
<evidence type="ECO:0000313" key="10">
    <source>
        <dbReference type="Proteomes" id="UP000046680"/>
    </source>
</evidence>
<dbReference type="EMBL" id="CSAJ01001344">
    <property type="protein sequence ID" value="COX89374.1"/>
    <property type="molecule type" value="Genomic_DNA"/>
</dbReference>
<dbReference type="Proteomes" id="UP000044938">
    <property type="component" value="Unassembled WGS sequence"/>
</dbReference>
<keyword evidence="1" id="KW-0732">Signal</keyword>
<name>A0A0T9NW50_MYCTX</name>
<evidence type="ECO:0000313" key="7">
    <source>
        <dbReference type="EMBL" id="COX89374.1"/>
    </source>
</evidence>
<gene>
    <name evidence="3" type="ORF">ERS007657_04086</name>
    <name evidence="2" type="ORF">ERS007688_04650</name>
    <name evidence="5" type="ORF">ERS007703_05289</name>
    <name evidence="7" type="ORF">ERS007720_04985</name>
    <name evidence="6" type="ORF">ERS007741_04785</name>
    <name evidence="4" type="ORF">ERS094118_04162</name>
</gene>
<dbReference type="EMBL" id="CSAE01001309">
    <property type="protein sequence ID" value="COX49418.1"/>
    <property type="molecule type" value="Genomic_DNA"/>
</dbReference>
<evidence type="ECO:0000313" key="3">
    <source>
        <dbReference type="EMBL" id="CFS11434.1"/>
    </source>
</evidence>
<accession>A0A0T9NW50</accession>
<evidence type="ECO:0000313" key="9">
    <source>
        <dbReference type="Proteomes" id="UP000044938"/>
    </source>
</evidence>
<dbReference type="Proteomes" id="UP000046947">
    <property type="component" value="Unassembled WGS sequence"/>
</dbReference>
<evidence type="ECO:0000313" key="12">
    <source>
        <dbReference type="Proteomes" id="UP000048600"/>
    </source>
</evidence>
<reference evidence="8 9" key="3">
    <citation type="submission" date="2015-03" db="EMBL/GenBank/DDBJ databases">
        <authorList>
            <consortium name="Pathogen Informatics"/>
        </authorList>
    </citation>
    <scope>NUCLEOTIDE SEQUENCE [LARGE SCALE GENOMIC DNA]</scope>
    <source>
        <strain evidence="3 10">C09601061</strain>
        <strain evidence="2 11">H09601792</strain>
        <strain evidence="8">K00500041</strain>
        <strain evidence="7 9">M09401471</strain>
        <strain evidence="6 12">P00601463</strain>
    </source>
</reference>
<dbReference type="EMBL" id="CGCX01002401">
    <property type="protein sequence ID" value="CFS11434.1"/>
    <property type="molecule type" value="Genomic_DNA"/>
</dbReference>
<feature type="signal peptide" evidence="1">
    <location>
        <begin position="1"/>
        <end position="18"/>
    </location>
</feature>
<evidence type="ECO:0000256" key="1">
    <source>
        <dbReference type="SAM" id="SignalP"/>
    </source>
</evidence>
<evidence type="ECO:0000313" key="13">
    <source>
        <dbReference type="Proteomes" id="UP000050139"/>
    </source>
</evidence>
<protein>
    <submittedName>
        <fullName evidence="7">Uncharacterized protein</fullName>
    </submittedName>
</protein>
<dbReference type="PATRIC" id="fig|1773.206.peg.1121"/>
<feature type="chain" id="PRO_5043133679" evidence="1">
    <location>
        <begin position="19"/>
        <end position="58"/>
    </location>
</feature>
<evidence type="ECO:0000313" key="4">
    <source>
        <dbReference type="EMBL" id="CLX20134.1"/>
    </source>
</evidence>